<dbReference type="EC" id="2.1.1.164" evidence="5"/>
<dbReference type="RefSeq" id="WP_069124741.1">
    <property type="nucleotide sequence ID" value="NZ_MARB01000010.1"/>
</dbReference>
<proteinExistence type="predicted"/>
<dbReference type="EMBL" id="MARB01000010">
    <property type="protein sequence ID" value="ODJ87731.1"/>
    <property type="molecule type" value="Genomic_DNA"/>
</dbReference>
<evidence type="ECO:0000313" key="5">
    <source>
        <dbReference type="EMBL" id="ODJ87731.1"/>
    </source>
</evidence>
<keyword evidence="2 5" id="KW-0808">Transferase</keyword>
<keyword evidence="6" id="KW-1185">Reference proteome</keyword>
<evidence type="ECO:0000313" key="6">
    <source>
        <dbReference type="Proteomes" id="UP000094769"/>
    </source>
</evidence>
<keyword evidence="1 5" id="KW-0489">Methyltransferase</keyword>
<dbReference type="InterPro" id="IPR029063">
    <property type="entry name" value="SAM-dependent_MTases_sf"/>
</dbReference>
<dbReference type="GO" id="GO:0008757">
    <property type="term" value="F:S-adenosylmethionine-dependent methyltransferase activity"/>
    <property type="evidence" value="ECO:0007669"/>
    <property type="project" value="InterPro"/>
</dbReference>
<dbReference type="PANTHER" id="PTHR43464:SF19">
    <property type="entry name" value="UBIQUINONE BIOSYNTHESIS O-METHYLTRANSFERASE, MITOCHONDRIAL"/>
    <property type="match status" value="1"/>
</dbReference>
<sequence length="271" mass="31152">MMNMHNSNDAEKTLQRHSIHDEWVDNYRTPDNEKFYNMAFDFIRDSFAQIEGDTVLDAGCGSCAKSKNLVDRGYKVVGTDLSDSALELARKGLIGTRYDSEIELKCENLTELSFEDESYSKVVCWGVLMHIPEVDKAISELSRIVKKGGILAISEGNMKSVQTRTLRFLKNLLGRERAVVNIENAGIENWEETEDGRLMTRQANIEWLINEFQKHGMELQSRRAGQFSEMYWVVPTTILKKSIHFINKVWFKYIKLPGPAFGNILIFRKKV</sequence>
<keyword evidence="3" id="KW-0949">S-adenosyl-L-methionine</keyword>
<dbReference type="PANTHER" id="PTHR43464">
    <property type="entry name" value="METHYLTRANSFERASE"/>
    <property type="match status" value="1"/>
</dbReference>
<organism evidence="5 6">
    <name type="scientific">Candidatus Thiodiazotropha endolucinida</name>
    <dbReference type="NCBI Taxonomy" id="1655433"/>
    <lineage>
        <taxon>Bacteria</taxon>
        <taxon>Pseudomonadati</taxon>
        <taxon>Pseudomonadota</taxon>
        <taxon>Gammaproteobacteria</taxon>
        <taxon>Chromatiales</taxon>
        <taxon>Sedimenticolaceae</taxon>
        <taxon>Candidatus Thiodiazotropha</taxon>
    </lineage>
</organism>
<dbReference type="CDD" id="cd02440">
    <property type="entry name" value="AdoMet_MTases"/>
    <property type="match status" value="1"/>
</dbReference>
<dbReference type="GO" id="GO:0032259">
    <property type="term" value="P:methylation"/>
    <property type="evidence" value="ECO:0007669"/>
    <property type="project" value="UniProtKB-KW"/>
</dbReference>
<dbReference type="SUPFAM" id="SSF53335">
    <property type="entry name" value="S-adenosyl-L-methionine-dependent methyltransferases"/>
    <property type="match status" value="1"/>
</dbReference>
<dbReference type="Gene3D" id="3.40.50.150">
    <property type="entry name" value="Vaccinia Virus protein VP39"/>
    <property type="match status" value="1"/>
</dbReference>
<evidence type="ECO:0000256" key="3">
    <source>
        <dbReference type="ARBA" id="ARBA00022691"/>
    </source>
</evidence>
<reference evidence="5 6" key="1">
    <citation type="submission" date="2016-06" db="EMBL/GenBank/DDBJ databases">
        <title>Genome sequence of endosymbiont of Candidatus Endolucinida thiodiazotropha.</title>
        <authorList>
            <person name="Poehlein A."/>
            <person name="Koenig S."/>
            <person name="Heiden S.E."/>
            <person name="Thuermer A."/>
            <person name="Voget S."/>
            <person name="Daniel R."/>
            <person name="Markert S."/>
            <person name="Gros O."/>
            <person name="Schweder T."/>
        </authorList>
    </citation>
    <scope>NUCLEOTIDE SEQUENCE [LARGE SCALE GENOMIC DNA]</scope>
    <source>
        <strain evidence="5 6">COS</strain>
    </source>
</reference>
<dbReference type="Proteomes" id="UP000094769">
    <property type="component" value="Unassembled WGS sequence"/>
</dbReference>
<dbReference type="InterPro" id="IPR013216">
    <property type="entry name" value="Methyltransf_11"/>
</dbReference>
<name>A0A7Z1AFB4_9GAMM</name>
<evidence type="ECO:0000256" key="1">
    <source>
        <dbReference type="ARBA" id="ARBA00022603"/>
    </source>
</evidence>
<evidence type="ECO:0000259" key="4">
    <source>
        <dbReference type="Pfam" id="PF08241"/>
    </source>
</evidence>
<gene>
    <name evidence="5" type="primary">rebM_3</name>
    <name evidence="5" type="ORF">CODIS_21490</name>
</gene>
<feature type="domain" description="Methyltransferase type 11" evidence="4">
    <location>
        <begin position="56"/>
        <end position="153"/>
    </location>
</feature>
<accession>A0A7Z1AFB4</accession>
<dbReference type="GO" id="GO:0102082">
    <property type="term" value="F:demethylrebeccamycin--D-glucose O-methyltransferase activity"/>
    <property type="evidence" value="ECO:0007669"/>
    <property type="project" value="UniProtKB-EC"/>
</dbReference>
<dbReference type="OrthoDB" id="9791837at2"/>
<protein>
    <submittedName>
        <fullName evidence="5">Demethylrebeccamycin-D-glucose O-methyltransferase</fullName>
        <ecNumber evidence="5">2.1.1.164</ecNumber>
    </submittedName>
</protein>
<dbReference type="AlphaFoldDB" id="A0A7Z1AFB4"/>
<dbReference type="Pfam" id="PF08241">
    <property type="entry name" value="Methyltransf_11"/>
    <property type="match status" value="1"/>
</dbReference>
<comment type="caution">
    <text evidence="5">The sequence shown here is derived from an EMBL/GenBank/DDBJ whole genome shotgun (WGS) entry which is preliminary data.</text>
</comment>
<evidence type="ECO:0000256" key="2">
    <source>
        <dbReference type="ARBA" id="ARBA00022679"/>
    </source>
</evidence>